<dbReference type="InterPro" id="IPR036291">
    <property type="entry name" value="NAD(P)-bd_dom_sf"/>
</dbReference>
<dbReference type="OrthoDB" id="9803892at2"/>
<sequence>MSMLILGGNGQVGFELQRALAPLGPCVAPGRQSLDLQDAAAVARLLDEHRPSLIANAAAWTAVDAAETARDEAFRLNAELPAQLADYCASHGARLVHYSSDYVYPGDGDIAWQESSSSGPLSAYGESKLAGDEAILASGAEALIFRTSWVYSARGHNFMKTMLRLAREREALSIVGDQIGAPTPARLIAEVTLLAVKQQTEGRLASGLYHLAPRGETSWHGFAQAIFQHAEVLGETLRVRPDQVASIATANYPTPAHRPLNSRLSLEKVEQALGITLPDWQSQLQLTLAELLEGA</sequence>
<keyword evidence="6" id="KW-0560">Oxidoreductase</keyword>
<dbReference type="PANTHER" id="PTHR10491:SF4">
    <property type="entry name" value="METHIONINE ADENOSYLTRANSFERASE 2 SUBUNIT BETA"/>
    <property type="match status" value="1"/>
</dbReference>
<protein>
    <recommendedName>
        <fullName evidence="4 6">dTDP-4-dehydrorhamnose reductase</fullName>
        <ecNumber evidence="3 6">1.1.1.133</ecNumber>
    </recommendedName>
</protein>
<dbReference type="STRING" id="404433.BTW07_13630"/>
<reference evidence="8 9" key="1">
    <citation type="submission" date="2016-12" db="EMBL/GenBank/DDBJ databases">
        <title>Draft genome sequences of strains Salinicola socius SMB35, Salinicola sp. MH3R3-1 and Chromohalobacter sp. SMB17 from the Verkhnekamsk potash mining region of Russia.</title>
        <authorList>
            <person name="Mavrodi D.V."/>
            <person name="Olsson B.E."/>
            <person name="Korsakova E.S."/>
            <person name="Pyankova A."/>
            <person name="Mavrodi O.V."/>
            <person name="Plotnikova E.G."/>
        </authorList>
    </citation>
    <scope>NUCLEOTIDE SEQUENCE [LARGE SCALE GENOMIC DNA]</scope>
    <source>
        <strain evidence="8 9">SMB35</strain>
    </source>
</reference>
<dbReference type="Gene3D" id="3.40.50.720">
    <property type="entry name" value="NAD(P)-binding Rossmann-like Domain"/>
    <property type="match status" value="1"/>
</dbReference>
<proteinExistence type="inferred from homology"/>
<dbReference type="InterPro" id="IPR005913">
    <property type="entry name" value="dTDP_dehydrorham_reduct"/>
</dbReference>
<dbReference type="RefSeq" id="WP_075570723.1">
    <property type="nucleotide sequence ID" value="NZ_MSDO01000020.1"/>
</dbReference>
<dbReference type="InterPro" id="IPR029903">
    <property type="entry name" value="RmlD-like-bd"/>
</dbReference>
<evidence type="ECO:0000313" key="8">
    <source>
        <dbReference type="EMBL" id="OLO03623.1"/>
    </source>
</evidence>
<comment type="function">
    <text evidence="6">Catalyzes the reduction of dTDP-6-deoxy-L-lyxo-4-hexulose to yield dTDP-L-rhamnose.</text>
</comment>
<comment type="catalytic activity">
    <reaction evidence="5 6">
        <text>dTDP-beta-L-rhamnose + NADP(+) = dTDP-4-dehydro-beta-L-rhamnose + NADPH + H(+)</text>
        <dbReference type="Rhea" id="RHEA:21796"/>
        <dbReference type="ChEBI" id="CHEBI:15378"/>
        <dbReference type="ChEBI" id="CHEBI:57510"/>
        <dbReference type="ChEBI" id="CHEBI:57783"/>
        <dbReference type="ChEBI" id="CHEBI:58349"/>
        <dbReference type="ChEBI" id="CHEBI:62830"/>
        <dbReference type="EC" id="1.1.1.133"/>
    </reaction>
</comment>
<comment type="caution">
    <text evidence="8">The sequence shown here is derived from an EMBL/GenBank/DDBJ whole genome shotgun (WGS) entry which is preliminary data.</text>
</comment>
<evidence type="ECO:0000256" key="2">
    <source>
        <dbReference type="ARBA" id="ARBA00010944"/>
    </source>
</evidence>
<dbReference type="GO" id="GO:0019305">
    <property type="term" value="P:dTDP-rhamnose biosynthetic process"/>
    <property type="evidence" value="ECO:0007669"/>
    <property type="project" value="UniProtKB-UniPathway"/>
</dbReference>
<gene>
    <name evidence="8" type="ORF">BTW07_13630</name>
</gene>
<name>A0A1Q8SQA4_9GAMM</name>
<dbReference type="NCBIfam" id="TIGR01214">
    <property type="entry name" value="rmlD"/>
    <property type="match status" value="1"/>
</dbReference>
<feature type="domain" description="RmlD-like substrate binding" evidence="7">
    <location>
        <begin position="1"/>
        <end position="291"/>
    </location>
</feature>
<dbReference type="SUPFAM" id="SSF51735">
    <property type="entry name" value="NAD(P)-binding Rossmann-fold domains"/>
    <property type="match status" value="1"/>
</dbReference>
<dbReference type="Gene3D" id="3.90.25.10">
    <property type="entry name" value="UDP-galactose 4-epimerase, domain 1"/>
    <property type="match status" value="1"/>
</dbReference>
<dbReference type="GO" id="GO:0009243">
    <property type="term" value="P:O antigen biosynthetic process"/>
    <property type="evidence" value="ECO:0007669"/>
    <property type="project" value="UniProtKB-UniPathway"/>
</dbReference>
<dbReference type="UniPathway" id="UPA00124"/>
<organism evidence="8 9">
    <name type="scientific">Salinicola socius</name>
    <dbReference type="NCBI Taxonomy" id="404433"/>
    <lineage>
        <taxon>Bacteria</taxon>
        <taxon>Pseudomonadati</taxon>
        <taxon>Pseudomonadota</taxon>
        <taxon>Gammaproteobacteria</taxon>
        <taxon>Oceanospirillales</taxon>
        <taxon>Halomonadaceae</taxon>
        <taxon>Salinicola</taxon>
    </lineage>
</organism>
<keyword evidence="9" id="KW-1185">Reference proteome</keyword>
<keyword evidence="6" id="KW-0521">NADP</keyword>
<dbReference type="Proteomes" id="UP000186878">
    <property type="component" value="Unassembled WGS sequence"/>
</dbReference>
<dbReference type="UniPathway" id="UPA00281"/>
<dbReference type="GO" id="GO:0008831">
    <property type="term" value="F:dTDP-4-dehydrorhamnose reductase activity"/>
    <property type="evidence" value="ECO:0007669"/>
    <property type="project" value="UniProtKB-EC"/>
</dbReference>
<dbReference type="AlphaFoldDB" id="A0A1Q8SQA4"/>
<dbReference type="GO" id="GO:0005829">
    <property type="term" value="C:cytosol"/>
    <property type="evidence" value="ECO:0007669"/>
    <property type="project" value="TreeGrafter"/>
</dbReference>
<accession>A0A1Q8SQA4</accession>
<evidence type="ECO:0000256" key="4">
    <source>
        <dbReference type="ARBA" id="ARBA00017099"/>
    </source>
</evidence>
<comment type="cofactor">
    <cofactor evidence="6">
        <name>Mg(2+)</name>
        <dbReference type="ChEBI" id="CHEBI:18420"/>
    </cofactor>
    <text evidence="6">Binds 1 Mg(2+) ion per monomer.</text>
</comment>
<dbReference type="PANTHER" id="PTHR10491">
    <property type="entry name" value="DTDP-4-DEHYDRORHAMNOSE REDUCTASE"/>
    <property type="match status" value="1"/>
</dbReference>
<dbReference type="Pfam" id="PF04321">
    <property type="entry name" value="RmlD_sub_bind"/>
    <property type="match status" value="1"/>
</dbReference>
<evidence type="ECO:0000256" key="1">
    <source>
        <dbReference type="ARBA" id="ARBA00004781"/>
    </source>
</evidence>
<evidence type="ECO:0000313" key="9">
    <source>
        <dbReference type="Proteomes" id="UP000186878"/>
    </source>
</evidence>
<evidence type="ECO:0000256" key="6">
    <source>
        <dbReference type="RuleBase" id="RU364082"/>
    </source>
</evidence>
<dbReference type="EC" id="1.1.1.133" evidence="3 6"/>
<comment type="similarity">
    <text evidence="2 6">Belongs to the dTDP-4-dehydrorhamnose reductase family.</text>
</comment>
<evidence type="ECO:0000259" key="7">
    <source>
        <dbReference type="Pfam" id="PF04321"/>
    </source>
</evidence>
<evidence type="ECO:0000256" key="3">
    <source>
        <dbReference type="ARBA" id="ARBA00012929"/>
    </source>
</evidence>
<dbReference type="EMBL" id="MSDO01000020">
    <property type="protein sequence ID" value="OLO03623.1"/>
    <property type="molecule type" value="Genomic_DNA"/>
</dbReference>
<dbReference type="CDD" id="cd05254">
    <property type="entry name" value="dTDP_HR_like_SDR_e"/>
    <property type="match status" value="1"/>
</dbReference>
<comment type="pathway">
    <text evidence="1 6">Carbohydrate biosynthesis; dTDP-L-rhamnose biosynthesis.</text>
</comment>
<evidence type="ECO:0000256" key="5">
    <source>
        <dbReference type="ARBA" id="ARBA00048200"/>
    </source>
</evidence>